<dbReference type="eggNOG" id="ENOG5030GCP">
    <property type="taxonomic scope" value="Bacteria"/>
</dbReference>
<dbReference type="EMBL" id="HG917869">
    <property type="protein sequence ID" value="CDM70036.1"/>
    <property type="molecule type" value="Genomic_DNA"/>
</dbReference>
<name>W6RZF8_9CLOT</name>
<dbReference type="HOGENOM" id="CLU_161223_0_0_9"/>
<sequence length="128" mass="15158">MELFIYKTYNDWYRDKPTEIIEGEIVNLYNGLIAIDTFIDGKSYRQLFSTKNNFAMLYKLPYGFLSFAKEINIYAEVDSWKKSKPEISFKGEICEDECSEGRCVFIDENGYKHYVSLDNIYAVTYERQ</sequence>
<evidence type="ECO:0000313" key="1">
    <source>
        <dbReference type="EMBL" id="CDM70036.1"/>
    </source>
</evidence>
<dbReference type="KEGG" id="clt:CM240_2919"/>
<dbReference type="AlphaFoldDB" id="W6RZF8"/>
<dbReference type="PATRIC" id="fig|1216932.3.peg.2885"/>
<organism evidence="1 2">
    <name type="scientific">Clostridium bornimense</name>
    <dbReference type="NCBI Taxonomy" id="1216932"/>
    <lineage>
        <taxon>Bacteria</taxon>
        <taxon>Bacillati</taxon>
        <taxon>Bacillota</taxon>
        <taxon>Clostridia</taxon>
        <taxon>Eubacteriales</taxon>
        <taxon>Clostridiaceae</taxon>
        <taxon>Clostridium</taxon>
    </lineage>
</organism>
<gene>
    <name evidence="1" type="ORF">CM240_2919</name>
</gene>
<keyword evidence="2" id="KW-1185">Reference proteome</keyword>
<reference evidence="1 2" key="1">
    <citation type="submission" date="2013-11" db="EMBL/GenBank/DDBJ databases">
        <title>Complete genome sequence of Clostridum sp. M2/40.</title>
        <authorList>
            <person name="Wibberg D."/>
            <person name="Puehler A."/>
            <person name="Schlueter A."/>
        </authorList>
    </citation>
    <scope>NUCLEOTIDE SEQUENCE [LARGE SCALE GENOMIC DNA]</scope>
    <source>
        <strain evidence="2">M2/40</strain>
    </source>
</reference>
<protein>
    <submittedName>
        <fullName evidence="1">Uncharacterized protein</fullName>
    </submittedName>
</protein>
<accession>W6RZF8</accession>
<proteinExistence type="predicted"/>
<dbReference type="OrthoDB" id="1902870at2"/>
<dbReference type="RefSeq" id="WP_044040207.1">
    <property type="nucleotide sequence ID" value="NZ_HG917869.1"/>
</dbReference>
<dbReference type="Proteomes" id="UP000019426">
    <property type="component" value="Chromosome M2/40_rep2"/>
</dbReference>
<evidence type="ECO:0000313" key="2">
    <source>
        <dbReference type="Proteomes" id="UP000019426"/>
    </source>
</evidence>
<dbReference type="STRING" id="1216932.CM240_2919"/>